<evidence type="ECO:0000256" key="5">
    <source>
        <dbReference type="ARBA" id="ARBA00023136"/>
    </source>
</evidence>
<evidence type="ECO:0008006" key="9">
    <source>
        <dbReference type="Google" id="ProtNLM"/>
    </source>
</evidence>
<evidence type="ECO:0000256" key="2">
    <source>
        <dbReference type="ARBA" id="ARBA00022448"/>
    </source>
</evidence>
<evidence type="ECO:0000313" key="7">
    <source>
        <dbReference type="EMBL" id="KAF5848974.1"/>
    </source>
</evidence>
<dbReference type="Pfam" id="PF07690">
    <property type="entry name" value="MFS_1"/>
    <property type="match status" value="1"/>
</dbReference>
<evidence type="ECO:0000256" key="6">
    <source>
        <dbReference type="SAM" id="Phobius"/>
    </source>
</evidence>
<feature type="transmembrane region" description="Helical" evidence="6">
    <location>
        <begin position="402"/>
        <end position="425"/>
    </location>
</feature>
<sequence length="533" mass="60363">MGQDIEAAAPHTTRISEDVNSIKTRPKVGREELADIVPPHESYEGRHRFDPHASWTIEEERRLVRKTDIRLLSWLCLMMFGLQLDRGNVSNALADNLLEDLGLTSDDYNNGTTIQLLCFLCAEFPVQFLTKRYGFKYVLPTMMMAWGTASWAQSWMHDRTSFYLGRAAIGFCEGGFIPGVILFATYFYTSKELSIRLAAFWSTLNVARVASALLAAGILEMRGVGGKPGWFWLFLLEGLLTVVIAGISFLYLPAAPTSTKNVLFPKGWYNEREEIIMVNRILRDDPAKGLTALKEPATFKDIRAAWSDSSMWGLYFIGLIAYIPASPVQGYLTLTLKRLGFSRFDSNMLTIPSAALQVITMLALAYSSEYFNERTFHCIFGEFWIMPLLIALLTLPDGGREWGRFSLITLISGYPYFHPLVSSWISENTFDVKKRAITAATYNVIVQIGSLISSQIYRKYDGPYYKQGNSVLVAICALSVVTFLAQRMALMRMNKNKQKKWEQMTSEEKALYQADLAARELDGNKRLDFRFTL</sequence>
<reference evidence="7" key="1">
    <citation type="submission" date="2019-11" db="EMBL/GenBank/DDBJ databases">
        <title>Bipolaris sorokiniana Genome sequencing.</title>
        <authorList>
            <person name="Wang H."/>
        </authorList>
    </citation>
    <scope>NUCLEOTIDE SEQUENCE</scope>
</reference>
<feature type="transmembrane region" description="Helical" evidence="6">
    <location>
        <begin position="378"/>
        <end position="396"/>
    </location>
</feature>
<dbReference type="PANTHER" id="PTHR43791">
    <property type="entry name" value="PERMEASE-RELATED"/>
    <property type="match status" value="1"/>
</dbReference>
<dbReference type="FunFam" id="1.20.1250.20:FF:000106">
    <property type="entry name" value="MFS transporter, putative"/>
    <property type="match status" value="1"/>
</dbReference>
<evidence type="ECO:0000256" key="3">
    <source>
        <dbReference type="ARBA" id="ARBA00022692"/>
    </source>
</evidence>
<dbReference type="Proteomes" id="UP000624244">
    <property type="component" value="Unassembled WGS sequence"/>
</dbReference>
<evidence type="ECO:0000256" key="4">
    <source>
        <dbReference type="ARBA" id="ARBA00022989"/>
    </source>
</evidence>
<evidence type="ECO:0000256" key="1">
    <source>
        <dbReference type="ARBA" id="ARBA00004141"/>
    </source>
</evidence>
<dbReference type="FunFam" id="1.20.1250.20:FF:000247">
    <property type="entry name" value="MFS general substrate transporter"/>
    <property type="match status" value="1"/>
</dbReference>
<feature type="transmembrane region" description="Helical" evidence="6">
    <location>
        <begin position="200"/>
        <end position="219"/>
    </location>
</feature>
<gene>
    <name evidence="7" type="ORF">GGP41_010085</name>
</gene>
<dbReference type="SUPFAM" id="SSF103473">
    <property type="entry name" value="MFS general substrate transporter"/>
    <property type="match status" value="1"/>
</dbReference>
<dbReference type="Gene3D" id="1.20.1250.20">
    <property type="entry name" value="MFS general substrate transporter like domains"/>
    <property type="match status" value="2"/>
</dbReference>
<feature type="transmembrane region" description="Helical" evidence="6">
    <location>
        <begin position="231"/>
        <end position="252"/>
    </location>
</feature>
<dbReference type="AlphaFoldDB" id="A0A8H5ZIQ6"/>
<feature type="transmembrane region" description="Helical" evidence="6">
    <location>
        <begin position="312"/>
        <end position="334"/>
    </location>
</feature>
<feature type="transmembrane region" description="Helical" evidence="6">
    <location>
        <begin position="346"/>
        <end position="366"/>
    </location>
</feature>
<comment type="caution">
    <text evidence="7">The sequence shown here is derived from an EMBL/GenBank/DDBJ whole genome shotgun (WGS) entry which is preliminary data.</text>
</comment>
<dbReference type="PANTHER" id="PTHR43791:SF60">
    <property type="entry name" value="TRANSPORTER, PUTATIVE (AFU_ORTHOLOGUE AFUA_1G17160)-RELATED"/>
    <property type="match status" value="1"/>
</dbReference>
<keyword evidence="4 6" id="KW-1133">Transmembrane helix</keyword>
<feature type="transmembrane region" description="Helical" evidence="6">
    <location>
        <begin position="437"/>
        <end position="457"/>
    </location>
</feature>
<evidence type="ECO:0000313" key="8">
    <source>
        <dbReference type="Proteomes" id="UP000624244"/>
    </source>
</evidence>
<dbReference type="OMA" id="KSMWGLY"/>
<dbReference type="InterPro" id="IPR036259">
    <property type="entry name" value="MFS_trans_sf"/>
</dbReference>
<keyword evidence="5 6" id="KW-0472">Membrane</keyword>
<organism evidence="7 8">
    <name type="scientific">Cochliobolus sativus</name>
    <name type="common">Common root rot and spot blotch fungus</name>
    <name type="synonym">Bipolaris sorokiniana</name>
    <dbReference type="NCBI Taxonomy" id="45130"/>
    <lineage>
        <taxon>Eukaryota</taxon>
        <taxon>Fungi</taxon>
        <taxon>Dikarya</taxon>
        <taxon>Ascomycota</taxon>
        <taxon>Pezizomycotina</taxon>
        <taxon>Dothideomycetes</taxon>
        <taxon>Pleosporomycetidae</taxon>
        <taxon>Pleosporales</taxon>
        <taxon>Pleosporineae</taxon>
        <taxon>Pleosporaceae</taxon>
        <taxon>Bipolaris</taxon>
    </lineage>
</organism>
<comment type="subcellular location">
    <subcellularLocation>
        <location evidence="1">Membrane</location>
        <topology evidence="1">Multi-pass membrane protein</topology>
    </subcellularLocation>
</comment>
<name>A0A8H5ZIQ6_COCSA</name>
<feature type="transmembrane region" description="Helical" evidence="6">
    <location>
        <begin position="137"/>
        <end position="156"/>
    </location>
</feature>
<dbReference type="EMBL" id="WNKQ01000010">
    <property type="protein sequence ID" value="KAF5848974.1"/>
    <property type="molecule type" value="Genomic_DNA"/>
</dbReference>
<keyword evidence="3 6" id="KW-0812">Transmembrane</keyword>
<dbReference type="GO" id="GO:0016020">
    <property type="term" value="C:membrane"/>
    <property type="evidence" value="ECO:0007669"/>
    <property type="project" value="UniProtKB-SubCell"/>
</dbReference>
<proteinExistence type="predicted"/>
<feature type="transmembrane region" description="Helical" evidence="6">
    <location>
        <begin position="168"/>
        <end position="188"/>
    </location>
</feature>
<accession>A0A8H5ZIQ6</accession>
<keyword evidence="2" id="KW-0813">Transport</keyword>
<dbReference type="InterPro" id="IPR011701">
    <property type="entry name" value="MFS"/>
</dbReference>
<feature type="transmembrane region" description="Helical" evidence="6">
    <location>
        <begin position="469"/>
        <end position="490"/>
    </location>
</feature>
<dbReference type="GO" id="GO:0022857">
    <property type="term" value="F:transmembrane transporter activity"/>
    <property type="evidence" value="ECO:0007669"/>
    <property type="project" value="InterPro"/>
</dbReference>
<protein>
    <recommendedName>
        <fullName evidence="9">Major facilitator superfamily (MFS) profile domain-containing protein</fullName>
    </recommendedName>
</protein>